<name>A0A5N6N6K4_9ASTR</name>
<evidence type="ECO:0000313" key="2">
    <source>
        <dbReference type="EMBL" id="KAD4385393.1"/>
    </source>
</evidence>
<dbReference type="Proteomes" id="UP000326396">
    <property type="component" value="Linkage Group LG3"/>
</dbReference>
<dbReference type="AlphaFoldDB" id="A0A5N6N6K4"/>
<organism evidence="2 3">
    <name type="scientific">Mikania micrantha</name>
    <name type="common">bitter vine</name>
    <dbReference type="NCBI Taxonomy" id="192012"/>
    <lineage>
        <taxon>Eukaryota</taxon>
        <taxon>Viridiplantae</taxon>
        <taxon>Streptophyta</taxon>
        <taxon>Embryophyta</taxon>
        <taxon>Tracheophyta</taxon>
        <taxon>Spermatophyta</taxon>
        <taxon>Magnoliopsida</taxon>
        <taxon>eudicotyledons</taxon>
        <taxon>Gunneridae</taxon>
        <taxon>Pentapetalae</taxon>
        <taxon>asterids</taxon>
        <taxon>campanulids</taxon>
        <taxon>Asterales</taxon>
        <taxon>Asteraceae</taxon>
        <taxon>Asteroideae</taxon>
        <taxon>Heliantheae alliance</taxon>
        <taxon>Eupatorieae</taxon>
        <taxon>Mikania</taxon>
    </lineage>
</organism>
<reference evidence="2 3" key="1">
    <citation type="submission" date="2019-05" db="EMBL/GenBank/DDBJ databases">
        <title>Mikania micrantha, genome provides insights into the molecular mechanism of rapid growth.</title>
        <authorList>
            <person name="Liu B."/>
        </authorList>
    </citation>
    <scope>NUCLEOTIDE SEQUENCE [LARGE SCALE GENOMIC DNA]</scope>
    <source>
        <strain evidence="2">NLD-2019</strain>
        <tissue evidence="2">Leaf</tissue>
    </source>
</reference>
<dbReference type="EMBL" id="SZYD01000013">
    <property type="protein sequence ID" value="KAD4385393.1"/>
    <property type="molecule type" value="Genomic_DNA"/>
</dbReference>
<accession>A0A5N6N6K4</accession>
<gene>
    <name evidence="2" type="ORF">E3N88_25561</name>
</gene>
<evidence type="ECO:0000256" key="1">
    <source>
        <dbReference type="SAM" id="MobiDB-lite"/>
    </source>
</evidence>
<proteinExistence type="predicted"/>
<keyword evidence="3" id="KW-1185">Reference proteome</keyword>
<feature type="region of interest" description="Disordered" evidence="1">
    <location>
        <begin position="29"/>
        <end position="75"/>
    </location>
</feature>
<evidence type="ECO:0000313" key="3">
    <source>
        <dbReference type="Proteomes" id="UP000326396"/>
    </source>
</evidence>
<sequence>MRTKQEARRLSTTDDYTWKNSLDLLRSEFHSTRADSNPPEKITNVNQEKDNRSDVQAKTQMLKRGQNDDIYNTDVTSNEATTGDIVGNSRLQWRNIYF</sequence>
<protein>
    <submittedName>
        <fullName evidence="2">Uncharacterized protein</fullName>
    </submittedName>
</protein>
<comment type="caution">
    <text evidence="2">The sequence shown here is derived from an EMBL/GenBank/DDBJ whole genome shotgun (WGS) entry which is preliminary data.</text>
</comment>